<sequence>MTSSLPATPARLARRAVLVDAAMLASQTVDMRASGRAPSTGPADVASRLLGVEIPGQLRGPVTHAMQLSLTATAVVLDEVLGTSRPAVARAAGIAVTLVAVDAALFALVGGAASPVRWSRADVARELVHKTVVGVATVATSSAR</sequence>
<gene>
    <name evidence="1" type="ORF">C7Y72_02440</name>
</gene>
<dbReference type="RefSeq" id="WP_107567033.1">
    <property type="nucleotide sequence ID" value="NZ_PYYB01000001.1"/>
</dbReference>
<dbReference type="EMBL" id="PYYB01000001">
    <property type="protein sequence ID" value="PTL58595.1"/>
    <property type="molecule type" value="Genomic_DNA"/>
</dbReference>
<dbReference type="Proteomes" id="UP000240739">
    <property type="component" value="Unassembled WGS sequence"/>
</dbReference>
<evidence type="ECO:0000313" key="2">
    <source>
        <dbReference type="Proteomes" id="UP000240739"/>
    </source>
</evidence>
<name>A0A2T4UHC0_9ACTN</name>
<dbReference type="AlphaFoldDB" id="A0A2T4UHC0"/>
<reference evidence="1 2" key="1">
    <citation type="submission" date="2018-03" db="EMBL/GenBank/DDBJ databases">
        <title>Aquarubrobacter algicola gen. nov., sp. nov., a novel actinobacterium isolated from shallow eutrophic lake during the end of cyanobacterial harmful algal blooms.</title>
        <authorList>
            <person name="Chun S.J."/>
        </authorList>
    </citation>
    <scope>NUCLEOTIDE SEQUENCE [LARGE SCALE GENOMIC DNA]</scope>
    <source>
        <strain evidence="1 2">Seoho-28</strain>
    </source>
</reference>
<keyword evidence="2" id="KW-1185">Reference proteome</keyword>
<organism evidence="1 2">
    <name type="scientific">Paraconexibacter algicola</name>
    <dbReference type="NCBI Taxonomy" id="2133960"/>
    <lineage>
        <taxon>Bacteria</taxon>
        <taxon>Bacillati</taxon>
        <taxon>Actinomycetota</taxon>
        <taxon>Thermoleophilia</taxon>
        <taxon>Solirubrobacterales</taxon>
        <taxon>Paraconexibacteraceae</taxon>
        <taxon>Paraconexibacter</taxon>
    </lineage>
</organism>
<protein>
    <submittedName>
        <fullName evidence="1">Uncharacterized protein</fullName>
    </submittedName>
</protein>
<comment type="caution">
    <text evidence="1">The sequence shown here is derived from an EMBL/GenBank/DDBJ whole genome shotgun (WGS) entry which is preliminary data.</text>
</comment>
<accession>A0A2T4UHC0</accession>
<proteinExistence type="predicted"/>
<evidence type="ECO:0000313" key="1">
    <source>
        <dbReference type="EMBL" id="PTL58595.1"/>
    </source>
</evidence>